<dbReference type="Gene3D" id="1.50.10.10">
    <property type="match status" value="1"/>
</dbReference>
<dbReference type="PIRSF" id="PIRSF006402">
    <property type="entry name" value="UCP006402_thioredoxin"/>
    <property type="match status" value="1"/>
</dbReference>
<reference evidence="2 3" key="1">
    <citation type="submission" date="2020-08" db="EMBL/GenBank/DDBJ databases">
        <title>Genome sequencing of Purple Non-Sulfur Bacteria from various extreme environments.</title>
        <authorList>
            <person name="Mayer M."/>
        </authorList>
    </citation>
    <scope>NUCLEOTIDE SEQUENCE [LARGE SCALE GENOMIC DNA]</scope>
    <source>
        <strain evidence="2 3">JA135</strain>
    </source>
</reference>
<dbReference type="InterPro" id="IPR004879">
    <property type="entry name" value="Ssp411-like_TRX"/>
</dbReference>
<organism evidence="2 3">
    <name type="scientific">Roseospira goensis</name>
    <dbReference type="NCBI Taxonomy" id="391922"/>
    <lineage>
        <taxon>Bacteria</taxon>
        <taxon>Pseudomonadati</taxon>
        <taxon>Pseudomonadota</taxon>
        <taxon>Alphaproteobacteria</taxon>
        <taxon>Rhodospirillales</taxon>
        <taxon>Rhodospirillaceae</taxon>
        <taxon>Roseospira</taxon>
    </lineage>
</organism>
<dbReference type="EMBL" id="JACIGI010000015">
    <property type="protein sequence ID" value="MBB4286354.1"/>
    <property type="molecule type" value="Genomic_DNA"/>
</dbReference>
<accession>A0A7W6RZZ8</accession>
<dbReference type="CDD" id="cd02955">
    <property type="entry name" value="SSP411"/>
    <property type="match status" value="1"/>
</dbReference>
<gene>
    <name evidence="2" type="ORF">GGD88_002083</name>
</gene>
<dbReference type="InterPro" id="IPR012341">
    <property type="entry name" value="6hp_glycosidase-like_sf"/>
</dbReference>
<name>A0A7W6RZZ8_9PROT</name>
<sequence>MPLDQDPRNRLDAETSPYLLQHKDNPVHWWAWGPEAFAAARAERKPVLLSIGYAACHWCHVMAHESFEDPEIAAVMNDLFVSIKVDREERPDVDALYMAALSMMGEQGGWPLTMFLTPDGTPFTGGTYFPPEPRYGRPGFAQVLRRVAEIYHAGDGQVDRAAASLKEGLESHTRSGAGPADAPLPTLADLDGWARSLAGHVDPVHGGLQGAPKFPMAYAFAFLWRAYRRTGEAALGDAVRLTMERMSQGGIWDHVGGGLARYSTDAQWLAPHFEKMLYDNAQYIDLLTRLWTADRTPLFKTRVAETVAWLEREMGTETGAFAAALDADSEGEEGRFYVWSEAEIDAALGDDPDTLALVKRAYDVTPAGNWEGKVILNRSQPQPRPASGDTAEALEARLAAARARLLAVRETRVRPARDDKVLADWTGLMIAALVRAGQAFDRPDWTDRAATAFRAVVDTMTWTDADGRVRLGHAWCRGRLQRAAVLDDYAHMTLAALALYEATGEGAYLAQARAWVDTAVALYHDAGAGGFFLTAHDADDLIVRSKTAVDNPTPSGNGALAVALARLHLITGEARYRALAEGTVRAFLGVLTRIFPHSGTLLEALELLEAGIQVVLVGPAAADDTRALARAVTESPAEGLVVTRLAPEASLPPGHPAHGKTMVDGRPTAYVCRGPVCSAPVTDADALAAQLAA</sequence>
<dbReference type="InterPro" id="IPR024705">
    <property type="entry name" value="Ssp411"/>
</dbReference>
<dbReference type="Gene3D" id="3.40.30.10">
    <property type="entry name" value="Glutaredoxin"/>
    <property type="match status" value="1"/>
</dbReference>
<evidence type="ECO:0000313" key="2">
    <source>
        <dbReference type="EMBL" id="MBB4286354.1"/>
    </source>
</evidence>
<dbReference type="GO" id="GO:0005975">
    <property type="term" value="P:carbohydrate metabolic process"/>
    <property type="evidence" value="ECO:0007669"/>
    <property type="project" value="InterPro"/>
</dbReference>
<protein>
    <recommendedName>
        <fullName evidence="1">Spermatogenesis-associated protein 20-like TRX domain-containing protein</fullName>
    </recommendedName>
</protein>
<dbReference type="Pfam" id="PF03190">
    <property type="entry name" value="Thioredox_DsbH"/>
    <property type="match status" value="1"/>
</dbReference>
<dbReference type="Proteomes" id="UP000555728">
    <property type="component" value="Unassembled WGS sequence"/>
</dbReference>
<evidence type="ECO:0000313" key="3">
    <source>
        <dbReference type="Proteomes" id="UP000555728"/>
    </source>
</evidence>
<dbReference type="PANTHER" id="PTHR42899:SF1">
    <property type="entry name" value="SPERMATOGENESIS-ASSOCIATED PROTEIN 20"/>
    <property type="match status" value="1"/>
</dbReference>
<dbReference type="SUPFAM" id="SSF52833">
    <property type="entry name" value="Thioredoxin-like"/>
    <property type="match status" value="1"/>
</dbReference>
<evidence type="ECO:0000259" key="1">
    <source>
        <dbReference type="Pfam" id="PF03190"/>
    </source>
</evidence>
<proteinExistence type="predicted"/>
<keyword evidence="3" id="KW-1185">Reference proteome</keyword>
<comment type="caution">
    <text evidence="2">The sequence shown here is derived from an EMBL/GenBank/DDBJ whole genome shotgun (WGS) entry which is preliminary data.</text>
</comment>
<dbReference type="SUPFAM" id="SSF48208">
    <property type="entry name" value="Six-hairpin glycosidases"/>
    <property type="match status" value="1"/>
</dbReference>
<dbReference type="InterPro" id="IPR008928">
    <property type="entry name" value="6-hairpin_glycosidase_sf"/>
</dbReference>
<dbReference type="PANTHER" id="PTHR42899">
    <property type="entry name" value="SPERMATOGENESIS-ASSOCIATED PROTEIN 20"/>
    <property type="match status" value="1"/>
</dbReference>
<feature type="domain" description="Spermatogenesis-associated protein 20-like TRX" evidence="1">
    <location>
        <begin position="9"/>
        <end position="169"/>
    </location>
</feature>
<dbReference type="RefSeq" id="WP_184435140.1">
    <property type="nucleotide sequence ID" value="NZ_JACIGI010000015.1"/>
</dbReference>
<dbReference type="InterPro" id="IPR036249">
    <property type="entry name" value="Thioredoxin-like_sf"/>
</dbReference>
<dbReference type="AlphaFoldDB" id="A0A7W6RZZ8"/>